<dbReference type="InterPro" id="IPR013320">
    <property type="entry name" value="ConA-like_dom_sf"/>
</dbReference>
<name>A0ABD1SIQ1_9LAMI</name>
<feature type="transmembrane region" description="Helical" evidence="3">
    <location>
        <begin position="60"/>
        <end position="82"/>
    </location>
</feature>
<comment type="caution">
    <text evidence="5">The sequence shown here is derived from an EMBL/GenBank/DDBJ whole genome shotgun (WGS) entry which is preliminary data.</text>
</comment>
<evidence type="ECO:0000313" key="5">
    <source>
        <dbReference type="EMBL" id="KAL2500248.1"/>
    </source>
</evidence>
<organism evidence="5 6">
    <name type="scientific">Forsythia ovata</name>
    <dbReference type="NCBI Taxonomy" id="205694"/>
    <lineage>
        <taxon>Eukaryota</taxon>
        <taxon>Viridiplantae</taxon>
        <taxon>Streptophyta</taxon>
        <taxon>Embryophyta</taxon>
        <taxon>Tracheophyta</taxon>
        <taxon>Spermatophyta</taxon>
        <taxon>Magnoliopsida</taxon>
        <taxon>eudicotyledons</taxon>
        <taxon>Gunneridae</taxon>
        <taxon>Pentapetalae</taxon>
        <taxon>asterids</taxon>
        <taxon>lamiids</taxon>
        <taxon>Lamiales</taxon>
        <taxon>Oleaceae</taxon>
        <taxon>Forsythieae</taxon>
        <taxon>Forsythia</taxon>
    </lineage>
</organism>
<accession>A0ABD1SIQ1</accession>
<keyword evidence="2" id="KW-0067">ATP-binding</keyword>
<evidence type="ECO:0000256" key="2">
    <source>
        <dbReference type="ARBA" id="ARBA00022840"/>
    </source>
</evidence>
<evidence type="ECO:0000256" key="1">
    <source>
        <dbReference type="ARBA" id="ARBA00022741"/>
    </source>
</evidence>
<keyword evidence="5" id="KW-0418">Kinase</keyword>
<sequence length="142" mass="15889">MKDYMYAGFSKATGEKKASSHYILGWSLKLNGFSDPLDVSQFSPIPAEQSSSSQNKLKRALIVTFSVVLFILLLALLSIFVYRKVMKFDVLEDWELDCPHRFRYKDLHVATRGFKESEIIGVGGFGTVYKGVLRATGAEVAV</sequence>
<dbReference type="GO" id="GO:0005524">
    <property type="term" value="F:ATP binding"/>
    <property type="evidence" value="ECO:0007669"/>
    <property type="project" value="UniProtKB-KW"/>
</dbReference>
<dbReference type="PROSITE" id="PS50011">
    <property type="entry name" value="PROTEIN_KINASE_DOM"/>
    <property type="match status" value="1"/>
</dbReference>
<dbReference type="Proteomes" id="UP001604277">
    <property type="component" value="Unassembled WGS sequence"/>
</dbReference>
<dbReference type="InterPro" id="IPR050528">
    <property type="entry name" value="L-type_Lectin-RKs"/>
</dbReference>
<keyword evidence="5" id="KW-0808">Transferase</keyword>
<dbReference type="AlphaFoldDB" id="A0ABD1SIQ1"/>
<dbReference type="Gene3D" id="3.30.200.20">
    <property type="entry name" value="Phosphorylase Kinase, domain 1"/>
    <property type="match status" value="1"/>
</dbReference>
<evidence type="ECO:0000256" key="3">
    <source>
        <dbReference type="SAM" id="Phobius"/>
    </source>
</evidence>
<evidence type="ECO:0000259" key="4">
    <source>
        <dbReference type="PROSITE" id="PS50011"/>
    </source>
</evidence>
<dbReference type="InterPro" id="IPR000719">
    <property type="entry name" value="Prot_kinase_dom"/>
</dbReference>
<dbReference type="SUPFAM" id="SSF49899">
    <property type="entry name" value="Concanavalin A-like lectins/glucanases"/>
    <property type="match status" value="1"/>
</dbReference>
<proteinExistence type="predicted"/>
<dbReference type="EMBL" id="JBFOLJ010000010">
    <property type="protein sequence ID" value="KAL2500248.1"/>
    <property type="molecule type" value="Genomic_DNA"/>
</dbReference>
<feature type="domain" description="Protein kinase" evidence="4">
    <location>
        <begin position="114"/>
        <end position="142"/>
    </location>
</feature>
<keyword evidence="6" id="KW-1185">Reference proteome</keyword>
<keyword evidence="5" id="KW-0675">Receptor</keyword>
<gene>
    <name evidence="5" type="ORF">Fot_34096</name>
</gene>
<keyword evidence="3" id="KW-0812">Transmembrane</keyword>
<keyword evidence="1" id="KW-0547">Nucleotide-binding</keyword>
<dbReference type="GO" id="GO:0016301">
    <property type="term" value="F:kinase activity"/>
    <property type="evidence" value="ECO:0007669"/>
    <property type="project" value="UniProtKB-KW"/>
</dbReference>
<keyword evidence="3" id="KW-0472">Membrane</keyword>
<evidence type="ECO:0000313" key="6">
    <source>
        <dbReference type="Proteomes" id="UP001604277"/>
    </source>
</evidence>
<reference evidence="6" key="1">
    <citation type="submission" date="2024-07" db="EMBL/GenBank/DDBJ databases">
        <title>Two chromosome-level genome assemblies of Korean endemic species Abeliophyllum distichum and Forsythia ovata (Oleaceae).</title>
        <authorList>
            <person name="Jang H."/>
        </authorList>
    </citation>
    <scope>NUCLEOTIDE SEQUENCE [LARGE SCALE GENOMIC DNA]</scope>
</reference>
<protein>
    <submittedName>
        <fullName evidence="5">L-type lectin-domain containing receptor kinase V.9</fullName>
    </submittedName>
</protein>
<keyword evidence="3" id="KW-1133">Transmembrane helix</keyword>
<dbReference type="PANTHER" id="PTHR27007">
    <property type="match status" value="1"/>
</dbReference>